<dbReference type="AlphaFoldDB" id="A0A194QL41"/>
<protein>
    <submittedName>
        <fullName evidence="1">Uncharacterized protein</fullName>
    </submittedName>
</protein>
<organism evidence="1 2">
    <name type="scientific">Papilio machaon</name>
    <name type="common">Old World swallowtail butterfly</name>
    <dbReference type="NCBI Taxonomy" id="76193"/>
    <lineage>
        <taxon>Eukaryota</taxon>
        <taxon>Metazoa</taxon>
        <taxon>Ecdysozoa</taxon>
        <taxon>Arthropoda</taxon>
        <taxon>Hexapoda</taxon>
        <taxon>Insecta</taxon>
        <taxon>Pterygota</taxon>
        <taxon>Neoptera</taxon>
        <taxon>Endopterygota</taxon>
        <taxon>Lepidoptera</taxon>
        <taxon>Glossata</taxon>
        <taxon>Ditrysia</taxon>
        <taxon>Papilionoidea</taxon>
        <taxon>Papilionidae</taxon>
        <taxon>Papilioninae</taxon>
        <taxon>Papilio</taxon>
    </lineage>
</organism>
<evidence type="ECO:0000313" key="1">
    <source>
        <dbReference type="EMBL" id="KPJ06252.1"/>
    </source>
</evidence>
<keyword evidence="2" id="KW-1185">Reference proteome</keyword>
<name>A0A194QL41_PAPMA</name>
<gene>
    <name evidence="1" type="ORF">RR48_14694</name>
</gene>
<accession>A0A194QL41</accession>
<proteinExistence type="predicted"/>
<sequence>MRNCIAAGGWWSSRGRAATQPALTTDLYLLARRPAYEEDAPPGTPLSNIHIYLGDIFLLATDKILSRYDVRMRRRIVVSEEMGGGGGGRSKL</sequence>
<evidence type="ECO:0000313" key="2">
    <source>
        <dbReference type="Proteomes" id="UP000053240"/>
    </source>
</evidence>
<dbReference type="InParanoid" id="A0A194QL41"/>
<dbReference type="Proteomes" id="UP000053240">
    <property type="component" value="Unassembled WGS sequence"/>
</dbReference>
<dbReference type="EMBL" id="KQ461198">
    <property type="protein sequence ID" value="KPJ06252.1"/>
    <property type="molecule type" value="Genomic_DNA"/>
</dbReference>
<reference evidence="1 2" key="1">
    <citation type="journal article" date="2015" name="Nat. Commun.">
        <title>Outbred genome sequencing and CRISPR/Cas9 gene editing in butterflies.</title>
        <authorList>
            <person name="Li X."/>
            <person name="Fan D."/>
            <person name="Zhang W."/>
            <person name="Liu G."/>
            <person name="Zhang L."/>
            <person name="Zhao L."/>
            <person name="Fang X."/>
            <person name="Chen L."/>
            <person name="Dong Y."/>
            <person name="Chen Y."/>
            <person name="Ding Y."/>
            <person name="Zhao R."/>
            <person name="Feng M."/>
            <person name="Zhu Y."/>
            <person name="Feng Y."/>
            <person name="Jiang X."/>
            <person name="Zhu D."/>
            <person name="Xiang H."/>
            <person name="Feng X."/>
            <person name="Li S."/>
            <person name="Wang J."/>
            <person name="Zhang G."/>
            <person name="Kronforst M.R."/>
            <person name="Wang W."/>
        </authorList>
    </citation>
    <scope>NUCLEOTIDE SEQUENCE [LARGE SCALE GENOMIC DNA]</scope>
    <source>
        <strain evidence="1">Ya'a_city_454_Pm</strain>
        <tissue evidence="1">Whole body</tissue>
    </source>
</reference>